<reference evidence="2" key="1">
    <citation type="submission" date="2021-04" db="EMBL/GenBank/DDBJ databases">
        <authorList>
            <person name="Tunstrom K."/>
        </authorList>
    </citation>
    <scope>NUCLEOTIDE SEQUENCE</scope>
</reference>
<evidence type="ECO:0000313" key="2">
    <source>
        <dbReference type="EMBL" id="CAG5056933.1"/>
    </source>
</evidence>
<proteinExistence type="predicted"/>
<dbReference type="Proteomes" id="UP000691718">
    <property type="component" value="Unassembled WGS sequence"/>
</dbReference>
<organism evidence="2 3">
    <name type="scientific">Parnassius apollo</name>
    <name type="common">Apollo butterfly</name>
    <name type="synonym">Papilio apollo</name>
    <dbReference type="NCBI Taxonomy" id="110799"/>
    <lineage>
        <taxon>Eukaryota</taxon>
        <taxon>Metazoa</taxon>
        <taxon>Ecdysozoa</taxon>
        <taxon>Arthropoda</taxon>
        <taxon>Hexapoda</taxon>
        <taxon>Insecta</taxon>
        <taxon>Pterygota</taxon>
        <taxon>Neoptera</taxon>
        <taxon>Endopterygota</taxon>
        <taxon>Lepidoptera</taxon>
        <taxon>Glossata</taxon>
        <taxon>Ditrysia</taxon>
        <taxon>Papilionoidea</taxon>
        <taxon>Papilionidae</taxon>
        <taxon>Parnassiinae</taxon>
        <taxon>Parnassini</taxon>
        <taxon>Parnassius</taxon>
        <taxon>Parnassius</taxon>
    </lineage>
</organism>
<evidence type="ECO:0000256" key="1">
    <source>
        <dbReference type="SAM" id="Coils"/>
    </source>
</evidence>
<keyword evidence="3" id="KW-1185">Reference proteome</keyword>
<name>A0A8S3YEL1_PARAO</name>
<gene>
    <name evidence="2" type="ORF">PAPOLLO_LOCUS26971</name>
</gene>
<feature type="coiled-coil region" evidence="1">
    <location>
        <begin position="223"/>
        <end position="250"/>
    </location>
</feature>
<dbReference type="OrthoDB" id="6434680at2759"/>
<protein>
    <submittedName>
        <fullName evidence="2">(apollo) hypothetical protein</fullName>
    </submittedName>
</protein>
<evidence type="ECO:0000313" key="3">
    <source>
        <dbReference type="Proteomes" id="UP000691718"/>
    </source>
</evidence>
<accession>A0A8S3YEL1</accession>
<dbReference type="PANTHER" id="PTHR47331:SF5">
    <property type="entry name" value="RIBONUCLEASE H"/>
    <property type="match status" value="1"/>
</dbReference>
<dbReference type="PANTHER" id="PTHR47331">
    <property type="entry name" value="PHD-TYPE DOMAIN-CONTAINING PROTEIN"/>
    <property type="match status" value="1"/>
</dbReference>
<sequence length="520" mass="59886">MTLIEEWVAQKLAPRGRKEELRIEAIGGKRINDDSSYRLNVKIKGIFSKDLEEISVQTIKSLNLSPQSVSRELLQRCSHLTPIKDELIYERSRPTILIGQNNWHLIVTRELISGGKNLPVASLTKLGWVLHGHISGGVKPIKIVNHISTKKEEDMEKLIKNYFSLESLGVSARKPTNDPEERALNILNKTVRRIPNNRYETALLWRTDNECMPSNRAQFESLLFNIERKLDKNSELKKEYEKQIENLIVNGYAEKANNISISPRTWYLPHFAVTHPQKRKIRIVFDAVARTGGRCLNDALLTGPDLLKSLFGVLLRFREGSVAVMADIKEMFLQVKIREEDRDSLRFLWRHNRDAPPEEYRMTSLIFGAASSPCIAIYVKNRNTQDNAHIYPEAASATESNFYMDDYLQAFPDVTTAERIVNDMYELHKRASFQLRGWASNRPEVLSKIENKHKSDVSHRWFQGPEFLRTSPDLWPKQVGTINSLETGEEKSPKSVNALRKQEPLKEIPWCNYMHLTSGR</sequence>
<dbReference type="EMBL" id="CAJQZP010001616">
    <property type="protein sequence ID" value="CAG5056933.1"/>
    <property type="molecule type" value="Genomic_DNA"/>
</dbReference>
<dbReference type="AlphaFoldDB" id="A0A8S3YEL1"/>
<comment type="caution">
    <text evidence="2">The sequence shown here is derived from an EMBL/GenBank/DDBJ whole genome shotgun (WGS) entry which is preliminary data.</text>
</comment>
<dbReference type="CDD" id="cd01644">
    <property type="entry name" value="RT_pepA17"/>
    <property type="match status" value="1"/>
</dbReference>
<keyword evidence="1" id="KW-0175">Coiled coil</keyword>